<reference evidence="1 2" key="1">
    <citation type="submission" date="2015-08" db="EMBL/GenBank/DDBJ databases">
        <title>Next Generation Sequencing and Analysis of the Genome of Puccinia sorghi L Schw, the Causal Agent of Maize Common Rust.</title>
        <authorList>
            <person name="Rochi L."/>
            <person name="Burguener G."/>
            <person name="Darino M."/>
            <person name="Turjanski A."/>
            <person name="Kreff E."/>
            <person name="Dieguez M.J."/>
            <person name="Sacco F."/>
        </authorList>
    </citation>
    <scope>NUCLEOTIDE SEQUENCE [LARGE SCALE GENOMIC DNA]</scope>
    <source>
        <strain evidence="1 2">RO10H11247</strain>
    </source>
</reference>
<sequence>MSMPPGAVSPPIGKIELCKICGNPPPRAPSSTAHLLARLPEQFDGTCGPATQDFLQQTSLYCLAHPDQFPDYRSKIIFMLTNLSGDAAKWDQPLNQR</sequence>
<dbReference type="AlphaFoldDB" id="A0A0L6VKX4"/>
<accession>A0A0L6VKX4</accession>
<comment type="caution">
    <text evidence="1">The sequence shown here is derived from an EMBL/GenBank/DDBJ whole genome shotgun (WGS) entry which is preliminary data.</text>
</comment>
<proteinExistence type="predicted"/>
<evidence type="ECO:0008006" key="3">
    <source>
        <dbReference type="Google" id="ProtNLM"/>
    </source>
</evidence>
<evidence type="ECO:0000313" key="1">
    <source>
        <dbReference type="EMBL" id="KNZ61416.1"/>
    </source>
</evidence>
<gene>
    <name evidence="1" type="ORF">VP01_1402g3</name>
</gene>
<keyword evidence="2" id="KW-1185">Reference proteome</keyword>
<name>A0A0L6VKX4_9BASI</name>
<organism evidence="1 2">
    <name type="scientific">Puccinia sorghi</name>
    <dbReference type="NCBI Taxonomy" id="27349"/>
    <lineage>
        <taxon>Eukaryota</taxon>
        <taxon>Fungi</taxon>
        <taxon>Dikarya</taxon>
        <taxon>Basidiomycota</taxon>
        <taxon>Pucciniomycotina</taxon>
        <taxon>Pucciniomycetes</taxon>
        <taxon>Pucciniales</taxon>
        <taxon>Pucciniaceae</taxon>
        <taxon>Puccinia</taxon>
    </lineage>
</organism>
<feature type="non-terminal residue" evidence="1">
    <location>
        <position position="97"/>
    </location>
</feature>
<dbReference type="VEuPathDB" id="FungiDB:VP01_1402g3"/>
<dbReference type="EMBL" id="LAVV01004477">
    <property type="protein sequence ID" value="KNZ61416.1"/>
    <property type="molecule type" value="Genomic_DNA"/>
</dbReference>
<dbReference type="OrthoDB" id="5552562at2759"/>
<protein>
    <recommendedName>
        <fullName evidence="3">DUF4939 domain-containing protein</fullName>
    </recommendedName>
</protein>
<dbReference type="Proteomes" id="UP000037035">
    <property type="component" value="Unassembled WGS sequence"/>
</dbReference>
<evidence type="ECO:0000313" key="2">
    <source>
        <dbReference type="Proteomes" id="UP000037035"/>
    </source>
</evidence>